<protein>
    <submittedName>
        <fullName evidence="2">Uncharacterized protein</fullName>
    </submittedName>
</protein>
<dbReference type="EMBL" id="JBBPFD010000005">
    <property type="protein sequence ID" value="KAK7926222.1"/>
    <property type="molecule type" value="Genomic_DNA"/>
</dbReference>
<feature type="region of interest" description="Disordered" evidence="1">
    <location>
        <begin position="98"/>
        <end position="117"/>
    </location>
</feature>
<feature type="region of interest" description="Disordered" evidence="1">
    <location>
        <begin position="16"/>
        <end position="55"/>
    </location>
</feature>
<accession>A0AAW0PJ92</accession>
<organism evidence="2 3">
    <name type="scientific">Mugilogobius chulae</name>
    <name type="common">yellowstripe goby</name>
    <dbReference type="NCBI Taxonomy" id="88201"/>
    <lineage>
        <taxon>Eukaryota</taxon>
        <taxon>Metazoa</taxon>
        <taxon>Chordata</taxon>
        <taxon>Craniata</taxon>
        <taxon>Vertebrata</taxon>
        <taxon>Euteleostomi</taxon>
        <taxon>Actinopterygii</taxon>
        <taxon>Neopterygii</taxon>
        <taxon>Teleostei</taxon>
        <taxon>Neoteleostei</taxon>
        <taxon>Acanthomorphata</taxon>
        <taxon>Gobiaria</taxon>
        <taxon>Gobiiformes</taxon>
        <taxon>Gobioidei</taxon>
        <taxon>Gobiidae</taxon>
        <taxon>Gobionellinae</taxon>
        <taxon>Mugilogobius</taxon>
    </lineage>
</organism>
<gene>
    <name evidence="2" type="ORF">WMY93_008532</name>
</gene>
<name>A0AAW0PJ92_9GOBI</name>
<comment type="caution">
    <text evidence="2">The sequence shown here is derived from an EMBL/GenBank/DDBJ whole genome shotgun (WGS) entry which is preliminary data.</text>
</comment>
<reference evidence="3" key="1">
    <citation type="submission" date="2024-04" db="EMBL/GenBank/DDBJ databases">
        <title>Salinicola lusitanus LLJ914,a marine bacterium isolated from the Okinawa Trough.</title>
        <authorList>
            <person name="Li J."/>
        </authorList>
    </citation>
    <scope>NUCLEOTIDE SEQUENCE [LARGE SCALE GENOMIC DNA]</scope>
</reference>
<evidence type="ECO:0000313" key="2">
    <source>
        <dbReference type="EMBL" id="KAK7926222.1"/>
    </source>
</evidence>
<dbReference type="AlphaFoldDB" id="A0AAW0PJ92"/>
<evidence type="ECO:0000256" key="1">
    <source>
        <dbReference type="SAM" id="MobiDB-lite"/>
    </source>
</evidence>
<keyword evidence="3" id="KW-1185">Reference proteome</keyword>
<sequence>MSRAGPGQFWVRLKFTGGGAPPSRDFSKPVDKFGNLVRSSPVQSEKSNKDSNGHYVTIPNSISLGPYNGRIIYPGQIASCFICQSPDHQHPRREVLCEIPRESNSPTDTKMDGDWTL</sequence>
<dbReference type="Proteomes" id="UP001460270">
    <property type="component" value="Unassembled WGS sequence"/>
</dbReference>
<proteinExistence type="predicted"/>
<evidence type="ECO:0000313" key="3">
    <source>
        <dbReference type="Proteomes" id="UP001460270"/>
    </source>
</evidence>